<evidence type="ECO:0000256" key="1">
    <source>
        <dbReference type="SAM" id="SignalP"/>
    </source>
</evidence>
<keyword evidence="3" id="KW-1185">Reference proteome</keyword>
<reference evidence="2 3" key="1">
    <citation type="submission" date="2016-10" db="EMBL/GenBank/DDBJ databases">
        <title>Draft Genome Sequence of Rhizobacteria Flavobacterium johnsoniae CI04.</title>
        <authorList>
            <person name="Bravo J.I."/>
            <person name="Lozano G.L."/>
            <person name="Handelsman J."/>
        </authorList>
    </citation>
    <scope>NUCLEOTIDE SEQUENCE [LARGE SCALE GENOMIC DNA]</scope>
    <source>
        <strain evidence="2 3">CI04</strain>
    </source>
</reference>
<gene>
    <name evidence="2" type="ORF">BKM63_21875</name>
</gene>
<dbReference type="Proteomes" id="UP000182826">
    <property type="component" value="Unassembled WGS sequence"/>
</dbReference>
<evidence type="ECO:0000313" key="2">
    <source>
        <dbReference type="EMBL" id="OIV39816.1"/>
    </source>
</evidence>
<feature type="signal peptide" evidence="1">
    <location>
        <begin position="1"/>
        <end position="18"/>
    </location>
</feature>
<dbReference type="AlphaFoldDB" id="A0A1J7CE21"/>
<organism evidence="2 3">
    <name type="scientific">Flavobacterium johnsoniae</name>
    <name type="common">Cytophaga johnsonae</name>
    <dbReference type="NCBI Taxonomy" id="986"/>
    <lineage>
        <taxon>Bacteria</taxon>
        <taxon>Pseudomonadati</taxon>
        <taxon>Bacteroidota</taxon>
        <taxon>Flavobacteriia</taxon>
        <taxon>Flavobacteriales</taxon>
        <taxon>Flavobacteriaceae</taxon>
        <taxon>Flavobacterium</taxon>
    </lineage>
</organism>
<protein>
    <submittedName>
        <fullName evidence="2">Uncharacterized protein</fullName>
    </submittedName>
</protein>
<accession>A0A1J7CE21</accession>
<comment type="caution">
    <text evidence="2">The sequence shown here is derived from an EMBL/GenBank/DDBJ whole genome shotgun (WGS) entry which is preliminary data.</text>
</comment>
<dbReference type="EMBL" id="MLFK01000012">
    <property type="protein sequence ID" value="OIV39816.1"/>
    <property type="molecule type" value="Genomic_DNA"/>
</dbReference>
<sequence>MRITLKILFLLISFVCKAQDADQIRIDTIYNNLLNRTPKNFKVDEISKPKNRFFTLNLNTIGGLESIYQFQNELKLNKTEIDWLKQQIDQIALAFYLEKNPILIRKVGGIDGCPNENVYKEIIKGKEVTILHFCFTCSGAGKLDEFIRIFNHRTDSLLK</sequence>
<feature type="chain" id="PRO_5009644187" evidence="1">
    <location>
        <begin position="19"/>
        <end position="159"/>
    </location>
</feature>
<proteinExistence type="predicted"/>
<evidence type="ECO:0000313" key="3">
    <source>
        <dbReference type="Proteomes" id="UP000182826"/>
    </source>
</evidence>
<keyword evidence="1" id="KW-0732">Signal</keyword>
<name>A0A1J7CE21_FLAJO</name>